<organism evidence="2 3">
    <name type="scientific">Paenibacillus rhizoplanae</name>
    <dbReference type="NCBI Taxonomy" id="1917181"/>
    <lineage>
        <taxon>Bacteria</taxon>
        <taxon>Bacillati</taxon>
        <taxon>Bacillota</taxon>
        <taxon>Bacilli</taxon>
        <taxon>Bacillales</taxon>
        <taxon>Paenibacillaceae</taxon>
        <taxon>Paenibacillus</taxon>
    </lineage>
</organism>
<keyword evidence="2" id="KW-0012">Acyltransferase</keyword>
<dbReference type="SUPFAM" id="SSF55729">
    <property type="entry name" value="Acyl-CoA N-acyltransferases (Nat)"/>
    <property type="match status" value="1"/>
</dbReference>
<dbReference type="InterPro" id="IPR000182">
    <property type="entry name" value="GNAT_dom"/>
</dbReference>
<dbReference type="EC" id="2.3.-.-" evidence="2"/>
<dbReference type="InterPro" id="IPR016181">
    <property type="entry name" value="Acyl_CoA_acyltransferase"/>
</dbReference>
<feature type="domain" description="N-acetyltransferase" evidence="1">
    <location>
        <begin position="23"/>
        <end position="154"/>
    </location>
</feature>
<keyword evidence="3" id="KW-1185">Reference proteome</keyword>
<dbReference type="GO" id="GO:0016746">
    <property type="term" value="F:acyltransferase activity"/>
    <property type="evidence" value="ECO:0007669"/>
    <property type="project" value="UniProtKB-KW"/>
</dbReference>
<dbReference type="Proteomes" id="UP001597448">
    <property type="component" value="Unassembled WGS sequence"/>
</dbReference>
<keyword evidence="2" id="KW-0808">Transferase</keyword>
<dbReference type="EMBL" id="JBHUKY010000013">
    <property type="protein sequence ID" value="MFD2409189.1"/>
    <property type="molecule type" value="Genomic_DNA"/>
</dbReference>
<evidence type="ECO:0000259" key="1">
    <source>
        <dbReference type="Pfam" id="PF13302"/>
    </source>
</evidence>
<dbReference type="Gene3D" id="3.40.630.30">
    <property type="match status" value="1"/>
</dbReference>
<reference evidence="3" key="1">
    <citation type="journal article" date="2019" name="Int. J. Syst. Evol. Microbiol.">
        <title>The Global Catalogue of Microorganisms (GCM) 10K type strain sequencing project: providing services to taxonomists for standard genome sequencing and annotation.</title>
        <authorList>
            <consortium name="The Broad Institute Genomics Platform"/>
            <consortium name="The Broad Institute Genome Sequencing Center for Infectious Disease"/>
            <person name="Wu L."/>
            <person name="Ma J."/>
        </authorList>
    </citation>
    <scope>NUCLEOTIDE SEQUENCE [LARGE SCALE GENOMIC DNA]</scope>
    <source>
        <strain evidence="3">CCM 8725</strain>
    </source>
</reference>
<name>A0ABW5F3L3_9BACL</name>
<accession>A0ABW5F3L3</accession>
<dbReference type="RefSeq" id="WP_209992900.1">
    <property type="nucleotide sequence ID" value="NZ_JBHSVQ010000001.1"/>
</dbReference>
<evidence type="ECO:0000313" key="3">
    <source>
        <dbReference type="Proteomes" id="UP001597448"/>
    </source>
</evidence>
<sequence>MSNFRVKDPYQVCPSFETEHFFVRLVKIEDAEDLLECYSDPVSNRLFNSDNCMNNFNIQTLEKMKEYIGFWLYEYERKYYVRFSIVNKSTAKSIGTIEFFTRNEPEKKHGNIGILRLDLGSEFEISNVITELLQMIEDYFYDYFGANSIVTKAIPFGEQRRLSLKQLGYQIFDDPQIISYNDYFIKMMGFN</sequence>
<gene>
    <name evidence="2" type="ORF">ACFSX3_04875</name>
</gene>
<dbReference type="Pfam" id="PF13302">
    <property type="entry name" value="Acetyltransf_3"/>
    <property type="match status" value="1"/>
</dbReference>
<protein>
    <submittedName>
        <fullName evidence="2">GNAT family N-acetyltransferase</fullName>
        <ecNumber evidence="2">2.3.-.-</ecNumber>
    </submittedName>
</protein>
<proteinExistence type="predicted"/>
<evidence type="ECO:0000313" key="2">
    <source>
        <dbReference type="EMBL" id="MFD2409189.1"/>
    </source>
</evidence>
<comment type="caution">
    <text evidence="2">The sequence shown here is derived from an EMBL/GenBank/DDBJ whole genome shotgun (WGS) entry which is preliminary data.</text>
</comment>